<feature type="compositionally biased region" description="Low complexity" evidence="1">
    <location>
        <begin position="140"/>
        <end position="160"/>
    </location>
</feature>
<feature type="region of interest" description="Disordered" evidence="1">
    <location>
        <begin position="116"/>
        <end position="233"/>
    </location>
</feature>
<dbReference type="SUPFAM" id="SSF57756">
    <property type="entry name" value="Retrovirus zinc finger-like domains"/>
    <property type="match status" value="1"/>
</dbReference>
<proteinExistence type="predicted"/>
<evidence type="ECO:0000256" key="1">
    <source>
        <dbReference type="SAM" id="MobiDB-lite"/>
    </source>
</evidence>
<dbReference type="GO" id="GO:0003676">
    <property type="term" value="F:nucleic acid binding"/>
    <property type="evidence" value="ECO:0007669"/>
    <property type="project" value="InterPro"/>
</dbReference>
<evidence type="ECO:0000313" key="2">
    <source>
        <dbReference type="EMBL" id="CAH2277034.1"/>
    </source>
</evidence>
<dbReference type="Pfam" id="PF13917">
    <property type="entry name" value="zf-CCHC_3"/>
    <property type="match status" value="1"/>
</dbReference>
<dbReference type="GO" id="GO:0008270">
    <property type="term" value="F:zinc ion binding"/>
    <property type="evidence" value="ECO:0007669"/>
    <property type="project" value="InterPro"/>
</dbReference>
<organism evidence="2 3">
    <name type="scientific">Pelobates cultripes</name>
    <name type="common">Western spadefoot toad</name>
    <dbReference type="NCBI Taxonomy" id="61616"/>
    <lineage>
        <taxon>Eukaryota</taxon>
        <taxon>Metazoa</taxon>
        <taxon>Chordata</taxon>
        <taxon>Craniata</taxon>
        <taxon>Vertebrata</taxon>
        <taxon>Euteleostomi</taxon>
        <taxon>Amphibia</taxon>
        <taxon>Batrachia</taxon>
        <taxon>Anura</taxon>
        <taxon>Pelobatoidea</taxon>
        <taxon>Pelobatidae</taxon>
        <taxon>Pelobates</taxon>
    </lineage>
</organism>
<name>A0AAD1RS08_PELCU</name>
<dbReference type="PANTHER" id="PTHR13491">
    <property type="entry name" value="ZCCHC10 PROTEIN"/>
    <property type="match status" value="1"/>
</dbReference>
<accession>A0AAD1RS08</accession>
<dbReference type="EMBL" id="OW240914">
    <property type="protein sequence ID" value="CAH2277034.1"/>
    <property type="molecule type" value="Genomic_DNA"/>
</dbReference>
<dbReference type="PANTHER" id="PTHR13491:SF0">
    <property type="entry name" value="ZINC FINGER CCHC DOMAIN-CONTAINING PROTEIN 10"/>
    <property type="match status" value="1"/>
</dbReference>
<evidence type="ECO:0000313" key="3">
    <source>
        <dbReference type="Proteomes" id="UP001295444"/>
    </source>
</evidence>
<gene>
    <name evidence="2" type="ORF">PECUL_23A008092</name>
</gene>
<keyword evidence="3" id="KW-1185">Reference proteome</keyword>
<dbReference type="AlphaFoldDB" id="A0AAD1RS08"/>
<dbReference type="InterPro" id="IPR039715">
    <property type="entry name" value="ZCCHC10"/>
</dbReference>
<reference evidence="2" key="1">
    <citation type="submission" date="2022-03" db="EMBL/GenBank/DDBJ databases">
        <authorList>
            <person name="Alioto T."/>
            <person name="Alioto T."/>
            <person name="Gomez Garrido J."/>
        </authorList>
    </citation>
    <scope>NUCLEOTIDE SEQUENCE</scope>
</reference>
<sequence length="233" mass="25068">MAVIMELDVLLHHPTQTHTASSPKHHPNGGISASGCHFLPFISQHALSQLLAFAKMATPMHRLIARRQAEANKQNVRCQKCLEIGHWSYECSGKRKYVYRPSRTAELKKTLKEREARMIIGQSSGNNVPDTKGKKKRSKSVTSSSSNSSSSSSSSSSDTESSSDSEDSSSSSSSSEDSDKSSSSSSSSPSSQSSTSSSESDSETSSTTTSSDDSSSDEDSSSEDEPLRKKRKK</sequence>
<protein>
    <submittedName>
        <fullName evidence="2">Zinc finger CCHC domain-containing 10</fullName>
    </submittedName>
</protein>
<dbReference type="InterPro" id="IPR036875">
    <property type="entry name" value="Znf_CCHC_sf"/>
</dbReference>
<dbReference type="Proteomes" id="UP001295444">
    <property type="component" value="Chromosome 03"/>
</dbReference>
<feature type="compositionally biased region" description="Low complexity" evidence="1">
    <location>
        <begin position="168"/>
        <end position="213"/>
    </location>
</feature>
<feature type="compositionally biased region" description="Acidic residues" evidence="1">
    <location>
        <begin position="214"/>
        <end position="224"/>
    </location>
</feature>